<dbReference type="GO" id="GO:0005737">
    <property type="term" value="C:cytoplasm"/>
    <property type="evidence" value="ECO:0007669"/>
    <property type="project" value="TreeGrafter"/>
</dbReference>
<dbReference type="EMBL" id="LN890537">
    <property type="protein sequence ID" value="CUS22330.1"/>
    <property type="molecule type" value="Genomic_DNA"/>
</dbReference>
<dbReference type="AlphaFoldDB" id="A0A0P1KRL0"/>
<dbReference type="InterPro" id="IPR013992">
    <property type="entry name" value="Adenylate_cyclase-assoc_CAP_N"/>
</dbReference>
<comment type="function">
    <text evidence="2">The N-terminal domain binds to adenylyl cyclase, thereby enabling adenylyl cyclase to be activated by upstream regulatory signals, such as Ras. The C-terminal domain is required for normal cellular morphology and growth control.</text>
</comment>
<dbReference type="GO" id="GO:0008179">
    <property type="term" value="F:adenylate cyclase binding"/>
    <property type="evidence" value="ECO:0007669"/>
    <property type="project" value="TreeGrafter"/>
</dbReference>
<feature type="region of interest" description="Disordered" evidence="5">
    <location>
        <begin position="47"/>
        <end position="80"/>
    </location>
</feature>
<feature type="compositionally biased region" description="Basic and acidic residues" evidence="5">
    <location>
        <begin position="51"/>
        <end position="62"/>
    </location>
</feature>
<dbReference type="Pfam" id="PF08603">
    <property type="entry name" value="CAP_C"/>
    <property type="match status" value="1"/>
</dbReference>
<dbReference type="Gene3D" id="2.160.20.70">
    <property type="match status" value="1"/>
</dbReference>
<feature type="compositionally biased region" description="Pro residues" evidence="5">
    <location>
        <begin position="288"/>
        <end position="299"/>
    </location>
</feature>
<feature type="domain" description="C-CAP/cofactor C-like" evidence="6">
    <location>
        <begin position="374"/>
        <end position="509"/>
    </location>
</feature>
<dbReference type="OrthoDB" id="77251at2759"/>
<evidence type="ECO:0000256" key="5">
    <source>
        <dbReference type="SAM" id="MobiDB-lite"/>
    </source>
</evidence>
<dbReference type="SUPFAM" id="SSF69340">
    <property type="entry name" value="C-terminal domain of adenylylcyclase associated protein"/>
    <property type="match status" value="1"/>
</dbReference>
<dbReference type="SUPFAM" id="SSF101278">
    <property type="entry name" value="N-terminal domain of adenylylcyclase associated protein, CAP"/>
    <property type="match status" value="1"/>
</dbReference>
<comment type="similarity">
    <text evidence="1 4">Belongs to the CAP family.</text>
</comment>
<dbReference type="InterPro" id="IPR017901">
    <property type="entry name" value="C-CAP_CF_C-like"/>
</dbReference>
<dbReference type="Pfam" id="PF01213">
    <property type="entry name" value="CAP_N-CM"/>
    <property type="match status" value="1"/>
</dbReference>
<dbReference type="GO" id="GO:0019933">
    <property type="term" value="P:cAMP-mediated signaling"/>
    <property type="evidence" value="ECO:0007669"/>
    <property type="project" value="TreeGrafter"/>
</dbReference>
<dbReference type="PANTHER" id="PTHR10652:SF0">
    <property type="entry name" value="ADENYLYL CYCLASE-ASSOCIATED PROTEIN"/>
    <property type="match status" value="1"/>
</dbReference>
<dbReference type="InterPro" id="IPR036223">
    <property type="entry name" value="CAP_C_sf"/>
</dbReference>
<gene>
    <name evidence="7" type="ORF">LAQU0_S05e02960g</name>
</gene>
<dbReference type="FunFam" id="2.160.20.70:FF:000008">
    <property type="entry name" value="Adenylyl cyclase-associated protein"/>
    <property type="match status" value="1"/>
</dbReference>
<evidence type="ECO:0000256" key="1">
    <source>
        <dbReference type="ARBA" id="ARBA00007659"/>
    </source>
</evidence>
<protein>
    <recommendedName>
        <fullName evidence="3 4">Adenylyl cyclase-associated protein</fullName>
    </recommendedName>
</protein>
<feature type="region of interest" description="Disordered" evidence="5">
    <location>
        <begin position="334"/>
        <end position="374"/>
    </location>
</feature>
<sequence>MSDSNTFAIQGFNLSKLLKRLEDATARLEDVTLYQEGYIQTKLNALSSEGKSSKAEQKKPDDVAVETPKALPEKAEEPAEVEPASVKDFKSLIDSRIEPLHQLSEKIDPVVAQSIKYLQGAFEAQLSFLRAVSLSKKPDFSSDSFIKALQPLNEQIMAIGELKDENRQNKYFAYLNSVAEGAPLLSWIGVETPMSLIGDFKDAAQFWTNRILKDFKESDPNSVEWVKGFLAIFDELKGYVKEHHTTGPSWNNANGVEFAEAVAKVEGRSSSSAPSSSVSNAPQSSGAAPPPPPPPPAPPSSVFEAQVDTSEKSGISAVFDELNQGENITKSLKKVDKSQQTHKNPALRASSVTPSARTPPPKPKKPTTLKTKKPARKELVGNKWFIEGYENEETPITIEVNRDESVYIGNCSNVFVKIEGKVNAVSVSETERCNVVLESSVSGMDIIKSVKFAVQVEQSLPQISIDKSDDGIIYLSKESLNAEIFTSCTTSVNVNLPIGEEGDFVEFPVPEQLKHSFADGKLKTTVYEHAG</sequence>
<evidence type="ECO:0000313" key="7">
    <source>
        <dbReference type="EMBL" id="CUS22330.1"/>
    </source>
</evidence>
<dbReference type="GO" id="GO:0007015">
    <property type="term" value="P:actin filament organization"/>
    <property type="evidence" value="ECO:0007669"/>
    <property type="project" value="TreeGrafter"/>
</dbReference>
<evidence type="ECO:0000259" key="6">
    <source>
        <dbReference type="PROSITE" id="PS51329"/>
    </source>
</evidence>
<organism evidence="7 8">
    <name type="scientific">Lachancea quebecensis</name>
    <dbReference type="NCBI Taxonomy" id="1654605"/>
    <lineage>
        <taxon>Eukaryota</taxon>
        <taxon>Fungi</taxon>
        <taxon>Dikarya</taxon>
        <taxon>Ascomycota</taxon>
        <taxon>Saccharomycotina</taxon>
        <taxon>Saccharomycetes</taxon>
        <taxon>Saccharomycetales</taxon>
        <taxon>Saccharomycetaceae</taxon>
        <taxon>Lachancea</taxon>
    </lineage>
</organism>
<dbReference type="Pfam" id="PF21938">
    <property type="entry name" value="CAP_N"/>
    <property type="match status" value="1"/>
</dbReference>
<dbReference type="InterPro" id="IPR028417">
    <property type="entry name" value="CAP_CS_C"/>
</dbReference>
<feature type="region of interest" description="Disordered" evidence="5">
    <location>
        <begin position="267"/>
        <end position="310"/>
    </location>
</feature>
<reference evidence="8" key="1">
    <citation type="submission" date="2015-10" db="EMBL/GenBank/DDBJ databases">
        <authorList>
            <person name="Devillers H."/>
        </authorList>
    </citation>
    <scope>NUCLEOTIDE SEQUENCE [LARGE SCALE GENOMIC DNA]</scope>
</reference>
<evidence type="ECO:0000256" key="3">
    <source>
        <dbReference type="ARBA" id="ARBA00072052"/>
    </source>
</evidence>
<dbReference type="GO" id="GO:0003779">
    <property type="term" value="F:actin binding"/>
    <property type="evidence" value="ECO:0007669"/>
    <property type="project" value="InterPro"/>
</dbReference>
<dbReference type="InterPro" id="IPR053950">
    <property type="entry name" value="CAP_N"/>
</dbReference>
<dbReference type="Gene3D" id="1.25.40.330">
    <property type="entry name" value="Adenylate cyclase-associated CAP, N-terminal domain"/>
    <property type="match status" value="1"/>
</dbReference>
<dbReference type="InterPro" id="IPR016098">
    <property type="entry name" value="CAP/MinC_C"/>
</dbReference>
<dbReference type="PANTHER" id="PTHR10652">
    <property type="entry name" value="ADENYLYL CYCLASE-ASSOCIATED PROTEIN"/>
    <property type="match status" value="1"/>
</dbReference>
<dbReference type="PROSITE" id="PS51329">
    <property type="entry name" value="C_CAP_COFACTOR_C"/>
    <property type="match status" value="1"/>
</dbReference>
<name>A0A0P1KRL0_9SACH</name>
<dbReference type="PROSITE" id="PS01089">
    <property type="entry name" value="CAP_2"/>
    <property type="match status" value="1"/>
</dbReference>
<accession>A0A0P1KRL0</accession>
<dbReference type="InterPro" id="IPR036222">
    <property type="entry name" value="CAP_N_sf"/>
</dbReference>
<feature type="compositionally biased region" description="Basic residues" evidence="5">
    <location>
        <begin position="362"/>
        <end position="374"/>
    </location>
</feature>
<feature type="compositionally biased region" description="Low complexity" evidence="5">
    <location>
        <begin position="269"/>
        <end position="287"/>
    </location>
</feature>
<proteinExistence type="inferred from homology"/>
<evidence type="ECO:0000256" key="4">
    <source>
        <dbReference type="RuleBase" id="RU000647"/>
    </source>
</evidence>
<dbReference type="InterPro" id="IPR013912">
    <property type="entry name" value="Adenylate_cyclase-assoc_CAP_C"/>
</dbReference>
<dbReference type="InterPro" id="IPR001837">
    <property type="entry name" value="Adenylate_cyclase-assoc_CAP"/>
</dbReference>
<evidence type="ECO:0000256" key="2">
    <source>
        <dbReference type="ARBA" id="ARBA00054756"/>
    </source>
</evidence>
<keyword evidence="8" id="KW-1185">Reference proteome</keyword>
<dbReference type="PROSITE" id="PS01088">
    <property type="entry name" value="CAP_1"/>
    <property type="match status" value="1"/>
</dbReference>
<dbReference type="SMART" id="SM00673">
    <property type="entry name" value="CARP"/>
    <property type="match status" value="2"/>
</dbReference>
<evidence type="ECO:0000313" key="8">
    <source>
        <dbReference type="Proteomes" id="UP000236544"/>
    </source>
</evidence>
<dbReference type="Proteomes" id="UP000236544">
    <property type="component" value="Unassembled WGS sequence"/>
</dbReference>
<dbReference type="FunFam" id="1.25.40.330:FF:000001">
    <property type="entry name" value="Adenylyl cyclase-associated protein"/>
    <property type="match status" value="1"/>
</dbReference>
<dbReference type="InterPro" id="IPR006599">
    <property type="entry name" value="CARP_motif"/>
</dbReference>
<dbReference type="InterPro" id="IPR018106">
    <property type="entry name" value="CAP_CS_N"/>
</dbReference>